<feature type="compositionally biased region" description="Low complexity" evidence="6">
    <location>
        <begin position="27"/>
        <end position="58"/>
    </location>
</feature>
<dbReference type="PANTHER" id="PTHR43806:SF11">
    <property type="entry name" value="CEREVISIN-RELATED"/>
    <property type="match status" value="1"/>
</dbReference>
<evidence type="ECO:0000256" key="6">
    <source>
        <dbReference type="SAM" id="MobiDB-lite"/>
    </source>
</evidence>
<dbReference type="PROSITE" id="PS51892">
    <property type="entry name" value="SUBTILASE"/>
    <property type="match status" value="1"/>
</dbReference>
<dbReference type="OrthoDB" id="3530033at2"/>
<dbReference type="EMBL" id="QZEY01000003">
    <property type="protein sequence ID" value="RJL33122.1"/>
    <property type="molecule type" value="Genomic_DNA"/>
</dbReference>
<comment type="similarity">
    <text evidence="1 5">Belongs to the peptidase S8 family.</text>
</comment>
<keyword evidence="3 5" id="KW-0378">Hydrolase</keyword>
<feature type="domain" description="Peptidase S8/S53" evidence="9">
    <location>
        <begin position="195"/>
        <end position="459"/>
    </location>
</feature>
<feature type="transmembrane region" description="Helical" evidence="7">
    <location>
        <begin position="509"/>
        <end position="529"/>
    </location>
</feature>
<feature type="compositionally biased region" description="Low complexity" evidence="6">
    <location>
        <begin position="150"/>
        <end position="169"/>
    </location>
</feature>
<keyword evidence="7" id="KW-0812">Transmembrane</keyword>
<dbReference type="SUPFAM" id="SSF52743">
    <property type="entry name" value="Subtilisin-like"/>
    <property type="match status" value="1"/>
</dbReference>
<dbReference type="Proteomes" id="UP000265768">
    <property type="component" value="Unassembled WGS sequence"/>
</dbReference>
<keyword evidence="8" id="KW-0732">Signal</keyword>
<evidence type="ECO:0000259" key="9">
    <source>
        <dbReference type="Pfam" id="PF00082"/>
    </source>
</evidence>
<dbReference type="Gene3D" id="3.40.50.200">
    <property type="entry name" value="Peptidase S8/S53 domain"/>
    <property type="match status" value="1"/>
</dbReference>
<dbReference type="InterPro" id="IPR015500">
    <property type="entry name" value="Peptidase_S8_subtilisin-rel"/>
</dbReference>
<dbReference type="InterPro" id="IPR023827">
    <property type="entry name" value="Peptidase_S8_Asp-AS"/>
</dbReference>
<evidence type="ECO:0000256" key="5">
    <source>
        <dbReference type="PROSITE-ProRule" id="PRU01240"/>
    </source>
</evidence>
<organism evidence="10 11">
    <name type="scientific">Bailinhaonella thermotolerans</name>
    <dbReference type="NCBI Taxonomy" id="1070861"/>
    <lineage>
        <taxon>Bacteria</taxon>
        <taxon>Bacillati</taxon>
        <taxon>Actinomycetota</taxon>
        <taxon>Actinomycetes</taxon>
        <taxon>Streptosporangiales</taxon>
        <taxon>Streptosporangiaceae</taxon>
        <taxon>Bailinhaonella</taxon>
    </lineage>
</organism>
<feature type="compositionally biased region" description="Basic and acidic residues" evidence="6">
    <location>
        <begin position="94"/>
        <end position="106"/>
    </location>
</feature>
<keyword evidence="7" id="KW-0472">Membrane</keyword>
<feature type="chain" id="PRO_5017305336" evidence="8">
    <location>
        <begin position="31"/>
        <end position="535"/>
    </location>
</feature>
<dbReference type="AlphaFoldDB" id="A0A3A4BF78"/>
<comment type="caution">
    <text evidence="10">The sequence shown here is derived from an EMBL/GenBank/DDBJ whole genome shotgun (WGS) entry which is preliminary data.</text>
</comment>
<evidence type="ECO:0000256" key="2">
    <source>
        <dbReference type="ARBA" id="ARBA00022670"/>
    </source>
</evidence>
<feature type="region of interest" description="Disordered" evidence="6">
    <location>
        <begin position="27"/>
        <end position="169"/>
    </location>
</feature>
<dbReference type="Pfam" id="PF00082">
    <property type="entry name" value="Peptidase_S8"/>
    <property type="match status" value="1"/>
</dbReference>
<name>A0A3A4BF78_9ACTN</name>
<feature type="compositionally biased region" description="Pro residues" evidence="6">
    <location>
        <begin position="137"/>
        <end position="148"/>
    </location>
</feature>
<feature type="active site" description="Charge relay system" evidence="5">
    <location>
        <position position="238"/>
    </location>
</feature>
<evidence type="ECO:0000313" key="11">
    <source>
        <dbReference type="Proteomes" id="UP000265768"/>
    </source>
</evidence>
<proteinExistence type="inferred from homology"/>
<protein>
    <submittedName>
        <fullName evidence="10">Type VII secretion-associated serine protease mycosin</fullName>
    </submittedName>
</protein>
<dbReference type="InterPro" id="IPR000209">
    <property type="entry name" value="Peptidase_S8/S53_dom"/>
</dbReference>
<keyword evidence="11" id="KW-1185">Reference proteome</keyword>
<accession>A0A3A4BF78</accession>
<dbReference type="InterPro" id="IPR050131">
    <property type="entry name" value="Peptidase_S8_subtilisin-like"/>
</dbReference>
<feature type="active site" description="Charge relay system" evidence="5">
    <location>
        <position position="204"/>
    </location>
</feature>
<dbReference type="GO" id="GO:0004252">
    <property type="term" value="F:serine-type endopeptidase activity"/>
    <property type="evidence" value="ECO:0007669"/>
    <property type="project" value="UniProtKB-UniRule"/>
</dbReference>
<sequence>MLTRRARSLLLVLPASACLALSVAAPPASALPDPRPGRTAGPPAAEGGAAPRSGAGEPTISATTEAGGSGAPGAERAEGAESAEGAKGSGGAARSREPGAEARRSPDPASAGTGVGRAERSPSPGFGAEAPVRETPIRPPVPEAPEPGPGEESPSPGAPVQGGAAASEEVAASIRSRQWALRRLEVERVWQYARGDGVTVAVLDTGVDDRHPDLAGRVVTGPDLTGVKRERGPHWGRHGTSMASLIAGRGHGPGNSLGVLGVAPSATILSIRVTLENGDPERDSEAVQRGSRDAVARGIRYAVDHGAQVISMSLGGGRSVYDGNAAEEEAVQYALAKGAVLVASSGNDGADANRRNFPAAYPGVIAVGAVDRDLKRAPFSNRQNHLSVVAPGTQIVSADGAGDYVVGDGTSSAAAHVAGIAALLRGRYPDLTAPQIRRAIEQGTTRRPKGGHNAEYGHGVANAWLALLMAHKASTGRSIVPSAAAPSPAPVAEYFGGGPLEYEQPLHRAAGFLLIVLAVCVAVGGVLTLRRRPHD</sequence>
<evidence type="ECO:0000256" key="1">
    <source>
        <dbReference type="ARBA" id="ARBA00011073"/>
    </source>
</evidence>
<dbReference type="PANTHER" id="PTHR43806">
    <property type="entry name" value="PEPTIDASE S8"/>
    <property type="match status" value="1"/>
</dbReference>
<reference evidence="10 11" key="1">
    <citation type="submission" date="2018-09" db="EMBL/GenBank/DDBJ databases">
        <title>YIM 75507 draft genome.</title>
        <authorList>
            <person name="Tang S."/>
            <person name="Feng Y."/>
        </authorList>
    </citation>
    <scope>NUCLEOTIDE SEQUENCE [LARGE SCALE GENOMIC DNA]</scope>
    <source>
        <strain evidence="10 11">YIM 75507</strain>
    </source>
</reference>
<dbReference type="PRINTS" id="PR00723">
    <property type="entry name" value="SUBTILISIN"/>
</dbReference>
<dbReference type="InterPro" id="IPR036852">
    <property type="entry name" value="Peptidase_S8/S53_dom_sf"/>
</dbReference>
<keyword evidence="7" id="KW-1133">Transmembrane helix</keyword>
<dbReference type="GO" id="GO:0006508">
    <property type="term" value="P:proteolysis"/>
    <property type="evidence" value="ECO:0007669"/>
    <property type="project" value="UniProtKB-KW"/>
</dbReference>
<keyword evidence="4 5" id="KW-0720">Serine protease</keyword>
<feature type="active site" description="Charge relay system" evidence="5">
    <location>
        <position position="411"/>
    </location>
</feature>
<dbReference type="PROSITE" id="PS00136">
    <property type="entry name" value="SUBTILASE_ASP"/>
    <property type="match status" value="1"/>
</dbReference>
<gene>
    <name evidence="10" type="ORF">D5H75_09720</name>
</gene>
<evidence type="ECO:0000256" key="7">
    <source>
        <dbReference type="SAM" id="Phobius"/>
    </source>
</evidence>
<feature type="signal peptide" evidence="8">
    <location>
        <begin position="1"/>
        <end position="30"/>
    </location>
</feature>
<evidence type="ECO:0000256" key="3">
    <source>
        <dbReference type="ARBA" id="ARBA00022801"/>
    </source>
</evidence>
<keyword evidence="2 5" id="KW-0645">Protease</keyword>
<evidence type="ECO:0000313" key="10">
    <source>
        <dbReference type="EMBL" id="RJL33122.1"/>
    </source>
</evidence>
<evidence type="ECO:0000256" key="8">
    <source>
        <dbReference type="SAM" id="SignalP"/>
    </source>
</evidence>
<dbReference type="RefSeq" id="WP_119926082.1">
    <property type="nucleotide sequence ID" value="NZ_QZEY01000003.1"/>
</dbReference>
<evidence type="ECO:0000256" key="4">
    <source>
        <dbReference type="ARBA" id="ARBA00022825"/>
    </source>
</evidence>